<feature type="transmembrane region" description="Helical" evidence="1">
    <location>
        <begin position="124"/>
        <end position="141"/>
    </location>
</feature>
<comment type="caution">
    <text evidence="2">The sequence shown here is derived from an EMBL/GenBank/DDBJ whole genome shotgun (WGS) entry which is preliminary data.</text>
</comment>
<protein>
    <submittedName>
        <fullName evidence="2">ECF transporter S component</fullName>
    </submittedName>
</protein>
<feature type="transmembrane region" description="Helical" evidence="1">
    <location>
        <begin position="60"/>
        <end position="80"/>
    </location>
</feature>
<feature type="transmembrane region" description="Helical" evidence="1">
    <location>
        <begin position="87"/>
        <end position="112"/>
    </location>
</feature>
<evidence type="ECO:0000313" key="2">
    <source>
        <dbReference type="EMBL" id="MFD2671089.1"/>
    </source>
</evidence>
<evidence type="ECO:0000313" key="3">
    <source>
        <dbReference type="Proteomes" id="UP001597497"/>
    </source>
</evidence>
<dbReference type="Proteomes" id="UP001597497">
    <property type="component" value="Unassembled WGS sequence"/>
</dbReference>
<keyword evidence="3" id="KW-1185">Reference proteome</keyword>
<keyword evidence="1" id="KW-0472">Membrane</keyword>
<evidence type="ECO:0000256" key="1">
    <source>
        <dbReference type="SAM" id="Phobius"/>
    </source>
</evidence>
<sequence length="228" mass="25715">MSTVNTRIWYSLYFLLGGLLFLLLILRPQQYVLLMLLLVTLFLLPFFHRFELRSLEAREVVPIAVLVAVAAVSRIPFALLPSIQPTTFVIMITAAVFGAETGFLVGALAAVVSNLFLGHGPWTLWQMLAWGSVGGAAGMLRHTWLMRTLSGRLIFGVLAGFLFGWIMNLSGVIILLGDFSWSAFFAYYAASFYFDLMHALGNVFFISLFSVSWMKVLHRYKRKYQILK</sequence>
<keyword evidence="1" id="KW-0812">Transmembrane</keyword>
<feature type="transmembrane region" description="Helical" evidence="1">
    <location>
        <begin position="196"/>
        <end position="217"/>
    </location>
</feature>
<dbReference type="InterPro" id="IPR024529">
    <property type="entry name" value="ECF_trnsprt_substrate-spec"/>
</dbReference>
<dbReference type="Gene3D" id="1.10.1760.20">
    <property type="match status" value="1"/>
</dbReference>
<feature type="transmembrane region" description="Helical" evidence="1">
    <location>
        <begin position="153"/>
        <end position="176"/>
    </location>
</feature>
<dbReference type="Pfam" id="PF12822">
    <property type="entry name" value="ECF_trnsprt"/>
    <property type="match status" value="1"/>
</dbReference>
<dbReference type="RefSeq" id="WP_379928521.1">
    <property type="nucleotide sequence ID" value="NZ_JBHUMM010000009.1"/>
</dbReference>
<feature type="transmembrane region" description="Helical" evidence="1">
    <location>
        <begin position="31"/>
        <end position="48"/>
    </location>
</feature>
<dbReference type="EMBL" id="JBHUMM010000009">
    <property type="protein sequence ID" value="MFD2671089.1"/>
    <property type="molecule type" value="Genomic_DNA"/>
</dbReference>
<organism evidence="2 3">
    <name type="scientific">Marinicrinis sediminis</name>
    <dbReference type="NCBI Taxonomy" id="1652465"/>
    <lineage>
        <taxon>Bacteria</taxon>
        <taxon>Bacillati</taxon>
        <taxon>Bacillota</taxon>
        <taxon>Bacilli</taxon>
        <taxon>Bacillales</taxon>
        <taxon>Paenibacillaceae</taxon>
    </lineage>
</organism>
<gene>
    <name evidence="2" type="ORF">ACFSUC_05670</name>
</gene>
<keyword evidence="1" id="KW-1133">Transmembrane helix</keyword>
<reference evidence="3" key="1">
    <citation type="journal article" date="2019" name="Int. J. Syst. Evol. Microbiol.">
        <title>The Global Catalogue of Microorganisms (GCM) 10K type strain sequencing project: providing services to taxonomists for standard genome sequencing and annotation.</title>
        <authorList>
            <consortium name="The Broad Institute Genomics Platform"/>
            <consortium name="The Broad Institute Genome Sequencing Center for Infectious Disease"/>
            <person name="Wu L."/>
            <person name="Ma J."/>
        </authorList>
    </citation>
    <scope>NUCLEOTIDE SEQUENCE [LARGE SCALE GENOMIC DNA]</scope>
    <source>
        <strain evidence="3">KCTC 33676</strain>
    </source>
</reference>
<name>A0ABW5R8H8_9BACL</name>
<accession>A0ABW5R8H8</accession>
<feature type="transmembrane region" description="Helical" evidence="1">
    <location>
        <begin position="6"/>
        <end position="26"/>
    </location>
</feature>
<proteinExistence type="predicted"/>